<dbReference type="EMBL" id="JABFAI010000133">
    <property type="protein sequence ID" value="KAF4953759.1"/>
    <property type="molecule type" value="Genomic_DNA"/>
</dbReference>
<evidence type="ECO:0000313" key="2">
    <source>
        <dbReference type="Proteomes" id="UP000604273"/>
    </source>
</evidence>
<dbReference type="Proteomes" id="UP000604273">
    <property type="component" value="Unassembled WGS sequence"/>
</dbReference>
<evidence type="ECO:0000313" key="1">
    <source>
        <dbReference type="EMBL" id="KAF4953759.1"/>
    </source>
</evidence>
<dbReference type="AlphaFoldDB" id="A0A8H4T9L0"/>
<protein>
    <submittedName>
        <fullName evidence="1">Uncharacterized protein</fullName>
    </submittedName>
</protein>
<comment type="caution">
    <text evidence="1">The sequence shown here is derived from an EMBL/GenBank/DDBJ whole genome shotgun (WGS) entry which is preliminary data.</text>
</comment>
<gene>
    <name evidence="1" type="ORF">FGADI_5752</name>
</gene>
<reference evidence="1" key="1">
    <citation type="journal article" date="2020" name="BMC Genomics">
        <title>Correction to: Identification and distribution of gene clusters required for synthesis of sphingolipid metabolism inhibitors in diverse species of the filamentous fungus Fusarium.</title>
        <authorList>
            <person name="Kim H.S."/>
            <person name="Lohmar J.M."/>
            <person name="Busman M."/>
            <person name="Brown D.W."/>
            <person name="Naumann T.A."/>
            <person name="Divon H.H."/>
            <person name="Lysoe E."/>
            <person name="Uhlig S."/>
            <person name="Proctor R.H."/>
        </authorList>
    </citation>
    <scope>NUCLEOTIDE SEQUENCE</scope>
    <source>
        <strain evidence="1">NRRL 45417</strain>
    </source>
</reference>
<name>A0A8H4T9L0_9HYPO</name>
<keyword evidence="2" id="KW-1185">Reference proteome</keyword>
<sequence length="176" mass="19870">MTNYYLTMKVQDPALQRQLSQGGIGPYIEVEWNDDYAVAATRDNFMEGARVQASTDTDSIRLGQTYTLNQDYRGSVNNGGPQDSIRFNNQADRVSPIIYRTINGFRVPIYVGTSQIPRSATQEIKPNNKVKVWLQSNCESGTMINGIYGESLEVDMSGRTSVKVFFDEDYKWSVQV</sequence>
<accession>A0A8H4T9L0</accession>
<proteinExistence type="predicted"/>
<reference evidence="1" key="2">
    <citation type="submission" date="2020-05" db="EMBL/GenBank/DDBJ databases">
        <authorList>
            <person name="Kim H.-S."/>
            <person name="Proctor R.H."/>
            <person name="Brown D.W."/>
        </authorList>
    </citation>
    <scope>NUCLEOTIDE SEQUENCE</scope>
    <source>
        <strain evidence="1">NRRL 45417</strain>
    </source>
</reference>
<organism evidence="1 2">
    <name type="scientific">Fusarium gaditjirri</name>
    <dbReference type="NCBI Taxonomy" id="282569"/>
    <lineage>
        <taxon>Eukaryota</taxon>
        <taxon>Fungi</taxon>
        <taxon>Dikarya</taxon>
        <taxon>Ascomycota</taxon>
        <taxon>Pezizomycotina</taxon>
        <taxon>Sordariomycetes</taxon>
        <taxon>Hypocreomycetidae</taxon>
        <taxon>Hypocreales</taxon>
        <taxon>Nectriaceae</taxon>
        <taxon>Fusarium</taxon>
        <taxon>Fusarium nisikadoi species complex</taxon>
    </lineage>
</organism>
<dbReference type="OrthoDB" id="2987506at2759"/>